<keyword evidence="2" id="KW-0812">Transmembrane</keyword>
<feature type="transmembrane region" description="Helical" evidence="2">
    <location>
        <begin position="24"/>
        <end position="47"/>
    </location>
</feature>
<gene>
    <name evidence="3" type="ORF">C9374_004082</name>
</gene>
<organism evidence="3 4">
    <name type="scientific">Naegleria lovaniensis</name>
    <name type="common">Amoeba</name>
    <dbReference type="NCBI Taxonomy" id="51637"/>
    <lineage>
        <taxon>Eukaryota</taxon>
        <taxon>Discoba</taxon>
        <taxon>Heterolobosea</taxon>
        <taxon>Tetramitia</taxon>
        <taxon>Eutetramitia</taxon>
        <taxon>Vahlkampfiidae</taxon>
        <taxon>Naegleria</taxon>
    </lineage>
</organism>
<proteinExistence type="predicted"/>
<comment type="caution">
    <text evidence="3">The sequence shown here is derived from an EMBL/GenBank/DDBJ whole genome shotgun (WGS) entry which is preliminary data.</text>
</comment>
<feature type="transmembrane region" description="Helical" evidence="2">
    <location>
        <begin position="256"/>
        <end position="282"/>
    </location>
</feature>
<dbReference type="Proteomes" id="UP000816034">
    <property type="component" value="Unassembled WGS sequence"/>
</dbReference>
<feature type="region of interest" description="Disordered" evidence="1">
    <location>
        <begin position="318"/>
        <end position="358"/>
    </location>
</feature>
<keyword evidence="2" id="KW-1133">Transmembrane helix</keyword>
<keyword evidence="2" id="KW-0472">Membrane</keyword>
<dbReference type="RefSeq" id="XP_044549090.1">
    <property type="nucleotide sequence ID" value="XM_044693682.1"/>
</dbReference>
<dbReference type="EMBL" id="PYSW02000020">
    <property type="protein sequence ID" value="KAG2383411.1"/>
    <property type="molecule type" value="Genomic_DNA"/>
</dbReference>
<sequence>MSSPIDNTNIPPPPTFSPPHHIQAIVNASIFLILYLILQISIIVFACRGWKIMQRNQRVLYVLVGVFVALQMLGVGAELIHNAAILSVVTESSQFPNSNLNSGNVSILASVSNLIAFLKLLQLQNLFILMSFIQNIFLTTLHRAGGLSKQVYLLLQIILNILTILLTLLSYAAFLTAFIMRIVQEASNIQLDRVLVEAFGKLGVSVYFFSLFVNTCIFVLISIRLFYVVKTRRSSSSQVKHTHAIFRILNQPLTKIVGLLFGMILSALCFCLGVLGLLVALADYNVLMVYYFFSDFGVLIFAIMVLMLYNPLTNASSSSEKQTIVTPKASPATREQQQQQPNNPSKNESHEVGVSSKV</sequence>
<protein>
    <submittedName>
        <fullName evidence="3">Uncharacterized protein</fullName>
    </submittedName>
</protein>
<feature type="transmembrane region" description="Helical" evidence="2">
    <location>
        <begin position="151"/>
        <end position="184"/>
    </location>
</feature>
<feature type="transmembrane region" description="Helical" evidence="2">
    <location>
        <begin position="288"/>
        <end position="309"/>
    </location>
</feature>
<reference evidence="3 4" key="1">
    <citation type="journal article" date="2018" name="BMC Genomics">
        <title>The genome of Naegleria lovaniensis, the basis for a comparative approach to unravel pathogenicity factors of the human pathogenic amoeba N. fowleri.</title>
        <authorList>
            <person name="Liechti N."/>
            <person name="Schurch N."/>
            <person name="Bruggmann R."/>
            <person name="Wittwer M."/>
        </authorList>
    </citation>
    <scope>NUCLEOTIDE SEQUENCE [LARGE SCALE GENOMIC DNA]</scope>
    <source>
        <strain evidence="3 4">ATCC 30569</strain>
    </source>
</reference>
<feature type="transmembrane region" description="Helical" evidence="2">
    <location>
        <begin position="204"/>
        <end position="227"/>
    </location>
</feature>
<name>A0AA88GQE7_NAELO</name>
<accession>A0AA88GQE7</accession>
<dbReference type="AlphaFoldDB" id="A0AA88GQE7"/>
<keyword evidence="4" id="KW-1185">Reference proteome</keyword>
<evidence type="ECO:0000313" key="4">
    <source>
        <dbReference type="Proteomes" id="UP000816034"/>
    </source>
</evidence>
<evidence type="ECO:0000313" key="3">
    <source>
        <dbReference type="EMBL" id="KAG2383411.1"/>
    </source>
</evidence>
<feature type="transmembrane region" description="Helical" evidence="2">
    <location>
        <begin position="59"/>
        <end position="85"/>
    </location>
</feature>
<evidence type="ECO:0000256" key="2">
    <source>
        <dbReference type="SAM" id="Phobius"/>
    </source>
</evidence>
<dbReference type="GeneID" id="68096537"/>
<evidence type="ECO:0000256" key="1">
    <source>
        <dbReference type="SAM" id="MobiDB-lite"/>
    </source>
</evidence>